<dbReference type="SUPFAM" id="SSF51905">
    <property type="entry name" value="FAD/NAD(P)-binding domain"/>
    <property type="match status" value="1"/>
</dbReference>
<evidence type="ECO:0000313" key="4">
    <source>
        <dbReference type="Proteomes" id="UP000298327"/>
    </source>
</evidence>
<keyword evidence="1" id="KW-1133">Transmembrane helix</keyword>
<dbReference type="Gene3D" id="3.90.660.20">
    <property type="entry name" value="Protoporphyrinogen oxidase, mitochondrial, domain 2"/>
    <property type="match status" value="1"/>
</dbReference>
<dbReference type="OrthoDB" id="5977668at2759"/>
<evidence type="ECO:0000313" key="3">
    <source>
        <dbReference type="EMBL" id="TFY55666.1"/>
    </source>
</evidence>
<evidence type="ECO:0000259" key="2">
    <source>
        <dbReference type="Pfam" id="PF01593"/>
    </source>
</evidence>
<keyword evidence="1" id="KW-0472">Membrane</keyword>
<dbReference type="InterPro" id="IPR050464">
    <property type="entry name" value="Zeta_carotene_desat/Oxidored"/>
</dbReference>
<evidence type="ECO:0000256" key="1">
    <source>
        <dbReference type="SAM" id="Phobius"/>
    </source>
</evidence>
<dbReference type="EMBL" id="SEOQ01000895">
    <property type="protein sequence ID" value="TFY55666.1"/>
    <property type="molecule type" value="Genomic_DNA"/>
</dbReference>
<name>A0A4Y9XZT4_9AGAM</name>
<dbReference type="FunFam" id="1.10.405.20:FF:000001">
    <property type="entry name" value="Amine oxidase"/>
    <property type="match status" value="1"/>
</dbReference>
<dbReference type="InterPro" id="IPR002937">
    <property type="entry name" value="Amino_oxidase"/>
</dbReference>
<dbReference type="InterPro" id="IPR036188">
    <property type="entry name" value="FAD/NAD-bd_sf"/>
</dbReference>
<reference evidence="3 4" key="1">
    <citation type="submission" date="2019-02" db="EMBL/GenBank/DDBJ databases">
        <title>Genome sequencing of the rare red list fungi Dentipellis fragilis.</title>
        <authorList>
            <person name="Buettner E."/>
            <person name="Kellner H."/>
        </authorList>
    </citation>
    <scope>NUCLEOTIDE SEQUENCE [LARGE SCALE GENOMIC DNA]</scope>
    <source>
        <strain evidence="3 4">DSM 105465</strain>
    </source>
</reference>
<dbReference type="Pfam" id="PF01593">
    <property type="entry name" value="Amino_oxidase"/>
    <property type="match status" value="1"/>
</dbReference>
<protein>
    <recommendedName>
        <fullName evidence="2">Amine oxidase domain-containing protein</fullName>
    </recommendedName>
</protein>
<dbReference type="Gene3D" id="1.10.3110.10">
    <property type="entry name" value="protoporphyrinogen ix oxidase, domain 3"/>
    <property type="match status" value="1"/>
</dbReference>
<accession>A0A4Y9XZT4</accession>
<keyword evidence="1" id="KW-0812">Transmembrane</keyword>
<dbReference type="Gene3D" id="3.50.50.60">
    <property type="entry name" value="FAD/NAD(P)-binding domain"/>
    <property type="match status" value="2"/>
</dbReference>
<comment type="caution">
    <text evidence="3">The sequence shown here is derived from an EMBL/GenBank/DDBJ whole genome shotgun (WGS) entry which is preliminary data.</text>
</comment>
<gene>
    <name evidence="3" type="ORF">EVG20_g9232</name>
</gene>
<feature type="transmembrane region" description="Helical" evidence="1">
    <location>
        <begin position="456"/>
        <end position="477"/>
    </location>
</feature>
<sequence>MRVAVVGSGVSGLGAIWLLNEHSEHEVHLYEADSRPGGHANTVSFAVPGKQAVEVDRFLRRYTSVEILPTEMTFSVSRDKGAFEWAGKDPSTVFSQRKRLLDPRMWRMVYDVLRFNACATKILTEDYEDFSIGEYLEREGYSDGFRDDYLIPMTAAIWSTPPDVCALDFPAKTLIRFMENHHLLQLTGRPSWLTIRGGSKQYVNTIIDKLPKPQLHLSTPVVSIHSERAPDGSSGFKVVLKTALGATETYDHVILACHSDQALKILSGPTGEEARILGGFRWSQNEVVVHADEDLMPRDKSTWSCWNYLTSSTHDSRGGKKANVNEVALTYWMNDLQHIPLEAHGPVLVTLNAPRDPAHSKFVSRIAYAHPVLDAQAIRLQADMPSIQGQRGISYAGAWMRYGFHEDGFTAGLQAAVALIPEAGKGGLPFEIAVAEREVERWRDRVQVVFEALEALGVRAAVGALLSFFLAVLRLLLGVDTD</sequence>
<dbReference type="AlphaFoldDB" id="A0A4Y9XZT4"/>
<organism evidence="3 4">
    <name type="scientific">Dentipellis fragilis</name>
    <dbReference type="NCBI Taxonomy" id="205917"/>
    <lineage>
        <taxon>Eukaryota</taxon>
        <taxon>Fungi</taxon>
        <taxon>Dikarya</taxon>
        <taxon>Basidiomycota</taxon>
        <taxon>Agaricomycotina</taxon>
        <taxon>Agaricomycetes</taxon>
        <taxon>Russulales</taxon>
        <taxon>Hericiaceae</taxon>
        <taxon>Dentipellis</taxon>
    </lineage>
</organism>
<dbReference type="STRING" id="205917.A0A4Y9XZT4"/>
<dbReference type="Proteomes" id="UP000298327">
    <property type="component" value="Unassembled WGS sequence"/>
</dbReference>
<feature type="domain" description="Amine oxidase" evidence="2">
    <location>
        <begin position="11"/>
        <end position="267"/>
    </location>
</feature>
<proteinExistence type="predicted"/>
<dbReference type="PANTHER" id="PTHR42923:SF17">
    <property type="entry name" value="AMINE OXIDASE DOMAIN-CONTAINING PROTEIN"/>
    <property type="match status" value="1"/>
</dbReference>
<dbReference type="PANTHER" id="PTHR42923">
    <property type="entry name" value="PROTOPORPHYRINOGEN OXIDASE"/>
    <property type="match status" value="1"/>
</dbReference>
<dbReference type="GO" id="GO:0016491">
    <property type="term" value="F:oxidoreductase activity"/>
    <property type="evidence" value="ECO:0007669"/>
    <property type="project" value="InterPro"/>
</dbReference>
<keyword evidence="4" id="KW-1185">Reference proteome</keyword>